<reference evidence="2" key="1">
    <citation type="submission" date="2014-03" db="EMBL/GenBank/DDBJ databases">
        <authorList>
            <person name="Aksoy S."/>
            <person name="Warren W."/>
            <person name="Wilson R.K."/>
        </authorList>
    </citation>
    <scope>NUCLEOTIDE SEQUENCE [LARGE SCALE GENOMIC DNA]</scope>
    <source>
        <strain evidence="2">IAEA</strain>
    </source>
</reference>
<organism evidence="1 2">
    <name type="scientific">Glossina pallidipes</name>
    <name type="common">Tsetse fly</name>
    <dbReference type="NCBI Taxonomy" id="7398"/>
    <lineage>
        <taxon>Eukaryota</taxon>
        <taxon>Metazoa</taxon>
        <taxon>Ecdysozoa</taxon>
        <taxon>Arthropoda</taxon>
        <taxon>Hexapoda</taxon>
        <taxon>Insecta</taxon>
        <taxon>Pterygota</taxon>
        <taxon>Neoptera</taxon>
        <taxon>Endopterygota</taxon>
        <taxon>Diptera</taxon>
        <taxon>Brachycera</taxon>
        <taxon>Muscomorpha</taxon>
        <taxon>Hippoboscoidea</taxon>
        <taxon>Glossinidae</taxon>
        <taxon>Glossina</taxon>
    </lineage>
</organism>
<accession>A0A1B0A1E1</accession>
<dbReference type="EnsemblMetazoa" id="GPAI031453-RA">
    <property type="protein sequence ID" value="GPAI031453-PA"/>
    <property type="gene ID" value="GPAI031453"/>
</dbReference>
<reference evidence="1" key="2">
    <citation type="submission" date="2020-05" db="UniProtKB">
        <authorList>
            <consortium name="EnsemblMetazoa"/>
        </authorList>
    </citation>
    <scope>IDENTIFICATION</scope>
    <source>
        <strain evidence="1">IAEA</strain>
    </source>
</reference>
<proteinExistence type="predicted"/>
<dbReference type="AlphaFoldDB" id="A0A1B0A1E1"/>
<evidence type="ECO:0000313" key="1">
    <source>
        <dbReference type="EnsemblMetazoa" id="GPAI031453-PA"/>
    </source>
</evidence>
<protein>
    <submittedName>
        <fullName evidence="1">Uncharacterized protein</fullName>
    </submittedName>
</protein>
<dbReference type="Proteomes" id="UP000092445">
    <property type="component" value="Unassembled WGS sequence"/>
</dbReference>
<dbReference type="VEuPathDB" id="VectorBase:GPAI031453"/>
<sequence>MLNNTFLKRQLNSKFRLLHNKHCTGRLREQNEAVIRFFAITFCNYWVGQYVRLKKLNMRQKQAELMISTHFQALLIDFAKILVNHGGKWIALLRQSLIGLFVGQPGLEKVQQMDEH</sequence>
<name>A0A1B0A1E1_GLOPL</name>
<keyword evidence="2" id="KW-1185">Reference proteome</keyword>
<evidence type="ECO:0000313" key="2">
    <source>
        <dbReference type="Proteomes" id="UP000092445"/>
    </source>
</evidence>